<sequence length="83" mass="8988">MGEFLVGRAGVRTVAIPEVTIPVLRDHLDQFAAPETDVLIFAGSRGGILRRSNFRRAATGDESRRGIGFPGLRSMIPGRPATR</sequence>
<protein>
    <submittedName>
        <fullName evidence="2">Uncharacterized protein</fullName>
    </submittedName>
</protein>
<evidence type="ECO:0000256" key="1">
    <source>
        <dbReference type="SAM" id="MobiDB-lite"/>
    </source>
</evidence>
<evidence type="ECO:0000313" key="2">
    <source>
        <dbReference type="EMBL" id="MBE1586049.1"/>
    </source>
</evidence>
<evidence type="ECO:0000313" key="3">
    <source>
        <dbReference type="Proteomes" id="UP000633509"/>
    </source>
</evidence>
<organism evidence="2 3">
    <name type="scientific">Nonomuraea angiospora</name>
    <dbReference type="NCBI Taxonomy" id="46172"/>
    <lineage>
        <taxon>Bacteria</taxon>
        <taxon>Bacillati</taxon>
        <taxon>Actinomycetota</taxon>
        <taxon>Actinomycetes</taxon>
        <taxon>Streptosporangiales</taxon>
        <taxon>Streptosporangiaceae</taxon>
        <taxon>Nonomuraea</taxon>
    </lineage>
</organism>
<dbReference type="EMBL" id="JADBEK010000001">
    <property type="protein sequence ID" value="MBE1586049.1"/>
    <property type="molecule type" value="Genomic_DNA"/>
</dbReference>
<gene>
    <name evidence="2" type="ORF">H4W80_004307</name>
</gene>
<comment type="caution">
    <text evidence="2">The sequence shown here is derived from an EMBL/GenBank/DDBJ whole genome shotgun (WGS) entry which is preliminary data.</text>
</comment>
<feature type="region of interest" description="Disordered" evidence="1">
    <location>
        <begin position="60"/>
        <end position="83"/>
    </location>
</feature>
<name>A0ABR9LZI8_9ACTN</name>
<proteinExistence type="predicted"/>
<dbReference type="Proteomes" id="UP000633509">
    <property type="component" value="Unassembled WGS sequence"/>
</dbReference>
<reference evidence="2 3" key="1">
    <citation type="submission" date="2020-10" db="EMBL/GenBank/DDBJ databases">
        <title>Sequencing the genomes of 1000 actinobacteria strains.</title>
        <authorList>
            <person name="Klenk H.-P."/>
        </authorList>
    </citation>
    <scope>NUCLEOTIDE SEQUENCE [LARGE SCALE GENOMIC DNA]</scope>
    <source>
        <strain evidence="2 3">DSM 43173</strain>
    </source>
</reference>
<keyword evidence="3" id="KW-1185">Reference proteome</keyword>
<accession>A0ABR9LZI8</accession>